<feature type="compositionally biased region" description="Basic and acidic residues" evidence="10">
    <location>
        <begin position="1"/>
        <end position="28"/>
    </location>
</feature>
<evidence type="ECO:0000313" key="13">
    <source>
        <dbReference type="Proteomes" id="UP000027586"/>
    </source>
</evidence>
<feature type="compositionally biased region" description="Basic and acidic residues" evidence="10">
    <location>
        <begin position="397"/>
        <end position="409"/>
    </location>
</feature>
<keyword evidence="4" id="KW-0805">Transcription regulation</keyword>
<feature type="region of interest" description="Disordered" evidence="10">
    <location>
        <begin position="1"/>
        <end position="39"/>
    </location>
</feature>
<evidence type="ECO:0000256" key="7">
    <source>
        <dbReference type="ARBA" id="ARBA00023242"/>
    </source>
</evidence>
<dbReference type="STRING" id="1263082.A0A068S9A3"/>
<dbReference type="PRINTS" id="PR00503">
    <property type="entry name" value="BROMODOMAIN"/>
</dbReference>
<evidence type="ECO:0000256" key="10">
    <source>
        <dbReference type="SAM" id="MobiDB-lite"/>
    </source>
</evidence>
<dbReference type="GO" id="GO:0006368">
    <property type="term" value="P:transcription elongation by RNA polymerase II"/>
    <property type="evidence" value="ECO:0007669"/>
    <property type="project" value="TreeGrafter"/>
</dbReference>
<feature type="region of interest" description="Disordered" evidence="10">
    <location>
        <begin position="551"/>
        <end position="597"/>
    </location>
</feature>
<dbReference type="Gene3D" id="1.20.920.10">
    <property type="entry name" value="Bromodomain-like"/>
    <property type="match status" value="2"/>
</dbReference>
<dbReference type="OrthoDB" id="6017at2759"/>
<evidence type="ECO:0000256" key="4">
    <source>
        <dbReference type="ARBA" id="ARBA00023015"/>
    </source>
</evidence>
<keyword evidence="13" id="KW-1185">Reference proteome</keyword>
<dbReference type="SUPFAM" id="SSF47370">
    <property type="entry name" value="Bromodomain"/>
    <property type="match status" value="2"/>
</dbReference>
<dbReference type="AlphaFoldDB" id="A0A068S9A3"/>
<organism evidence="12 13">
    <name type="scientific">Lichtheimia corymbifera JMRC:FSU:9682</name>
    <dbReference type="NCBI Taxonomy" id="1263082"/>
    <lineage>
        <taxon>Eukaryota</taxon>
        <taxon>Fungi</taxon>
        <taxon>Fungi incertae sedis</taxon>
        <taxon>Mucoromycota</taxon>
        <taxon>Mucoromycotina</taxon>
        <taxon>Mucoromycetes</taxon>
        <taxon>Mucorales</taxon>
        <taxon>Lichtheimiaceae</taxon>
        <taxon>Lichtheimia</taxon>
    </lineage>
</organism>
<gene>
    <name evidence="12" type="ORF">LCOR_09793.1</name>
</gene>
<accession>A0A068S9A3</accession>
<keyword evidence="3" id="KW-0156">Chromatin regulator</keyword>
<evidence type="ECO:0000256" key="5">
    <source>
        <dbReference type="ARBA" id="ARBA00023117"/>
    </source>
</evidence>
<keyword evidence="8" id="KW-0040">ANK repeat</keyword>
<dbReference type="SMART" id="SM00248">
    <property type="entry name" value="ANK"/>
    <property type="match status" value="2"/>
</dbReference>
<comment type="subcellular location">
    <subcellularLocation>
        <location evidence="1">Nucleus</location>
    </subcellularLocation>
</comment>
<protein>
    <recommendedName>
        <fullName evidence="11">Bromo domain-containing protein</fullName>
    </recommendedName>
</protein>
<dbReference type="Proteomes" id="UP000027586">
    <property type="component" value="Unassembled WGS sequence"/>
</dbReference>
<dbReference type="InterPro" id="IPR001487">
    <property type="entry name" value="Bromodomain"/>
</dbReference>
<dbReference type="InterPro" id="IPR018359">
    <property type="entry name" value="Bromodomain_CS"/>
</dbReference>
<keyword evidence="7" id="KW-0539">Nucleus</keyword>
<dbReference type="PROSITE" id="PS50088">
    <property type="entry name" value="ANK_REPEAT"/>
    <property type="match status" value="1"/>
</dbReference>
<dbReference type="SUPFAM" id="SSF48403">
    <property type="entry name" value="Ankyrin repeat"/>
    <property type="match status" value="1"/>
</dbReference>
<evidence type="ECO:0000256" key="9">
    <source>
        <dbReference type="PROSITE-ProRule" id="PRU00035"/>
    </source>
</evidence>
<proteinExistence type="predicted"/>
<evidence type="ECO:0000259" key="11">
    <source>
        <dbReference type="PROSITE" id="PS50014"/>
    </source>
</evidence>
<dbReference type="Gene3D" id="1.25.40.20">
    <property type="entry name" value="Ankyrin repeat-containing domain"/>
    <property type="match status" value="1"/>
</dbReference>
<dbReference type="GO" id="GO:0006338">
    <property type="term" value="P:chromatin remodeling"/>
    <property type="evidence" value="ECO:0007669"/>
    <property type="project" value="InterPro"/>
</dbReference>
<dbReference type="PANTHER" id="PTHR16062:SF19">
    <property type="entry name" value="PROTEIN POLYBROMO-1"/>
    <property type="match status" value="1"/>
</dbReference>
<feature type="region of interest" description="Disordered" evidence="10">
    <location>
        <begin position="181"/>
        <end position="201"/>
    </location>
</feature>
<evidence type="ECO:0000256" key="1">
    <source>
        <dbReference type="ARBA" id="ARBA00004123"/>
    </source>
</evidence>
<dbReference type="CDD" id="cd04369">
    <property type="entry name" value="Bromodomain"/>
    <property type="match status" value="1"/>
</dbReference>
<dbReference type="EMBL" id="CBTN010000063">
    <property type="protein sequence ID" value="CDH58948.1"/>
    <property type="molecule type" value="Genomic_DNA"/>
</dbReference>
<keyword evidence="5 9" id="KW-0103">Bromodomain</keyword>
<dbReference type="InterPro" id="IPR002110">
    <property type="entry name" value="Ankyrin_rpt"/>
</dbReference>
<dbReference type="PROSITE" id="PS50014">
    <property type="entry name" value="BROMODOMAIN_2"/>
    <property type="match status" value="2"/>
</dbReference>
<feature type="domain" description="Bromo" evidence="11">
    <location>
        <begin position="62"/>
        <end position="132"/>
    </location>
</feature>
<evidence type="ECO:0000256" key="3">
    <source>
        <dbReference type="ARBA" id="ARBA00022853"/>
    </source>
</evidence>
<dbReference type="PANTHER" id="PTHR16062">
    <property type="entry name" value="SWI/SNF-RELATED"/>
    <property type="match status" value="1"/>
</dbReference>
<evidence type="ECO:0000256" key="6">
    <source>
        <dbReference type="ARBA" id="ARBA00023163"/>
    </source>
</evidence>
<sequence length="796" mass="90729">MEGRPKRQSTVDKDYRERKRIRKEKEASPAETEGGSVDKERVQAECQQLYNYIKKCRDPEDDEHFLSDFFVQLPSKRQYPDYYQVIKHPIALSKIKTKIDQQEYTAVAELKSDIDLMVSNAKKYNIKESQVYQDAIKLQKLVRTWTPGKEKEKRATASTASTPSETKLRTVLKLPGGAFSHSNTLRGTDDQQRQQSHTEPKVKAIRLKAVDKHPKKKVNLSDLMEAIAAKNTKKALGLIDDDPTLNLNQLKEVEMFNDKFSWSPLHAACYYGLPKVAQALLDHGAGIEVQDTWYSATPLGWAAFGDNDKLVRILLEKYGANREAKNIHGQIPYDLVSDKDDPRWEGILKAPYTIKVRSPQKRSTSHDTADQVDQSNMESSSEFDAVNTHRKRRGRPPKTDKEVHDERMQPTEKVDLSNFDPIQFIKELFHSIQTHTSNAGRLYSEMFEHLPDQEEYPDYYNVIEEPRSLSMIEDKMKRRQYSTPSDWFKDMELVFENAMEYNEPGSRVYRDAKLLLRLLNRMKEKILSRDGIPLTQERDVLNLSLAGRPYEMEDKRRTKRSVSKSKSLSDESTPAPEPAPAIMETSSMPPPPPPPHSYGMMNMPAMMHGIHPTPTIPHIATHGFNIANAVVPEVTQGSLPFDSTIQAAEQNGHLSNTSQSFFELFATDIRNVRPLKEIIIRSMNETYATTLVGNMVGHSVTVPQSVQVLEISPILQQSLQDESKRISITVIQDNTKLDLTEATRKDTHSWRSIPLHAGLNTIKITVTANVSTTNASGMVFPEYRTQVYILFITQSW</sequence>
<feature type="domain" description="Bromo" evidence="11">
    <location>
        <begin position="439"/>
        <end position="509"/>
    </location>
</feature>
<reference evidence="12" key="1">
    <citation type="submission" date="2013-08" db="EMBL/GenBank/DDBJ databases">
        <title>Gene expansion shapes genome architecture in the human pathogen Lichtheimia corymbifera: an evolutionary genomics analysis in the ancient terrestrial Mucorales (Mucoromycotina).</title>
        <authorList>
            <person name="Schwartze V.U."/>
            <person name="Winter S."/>
            <person name="Shelest E."/>
            <person name="Marcet-Houben M."/>
            <person name="Horn F."/>
            <person name="Wehner S."/>
            <person name="Hoffmann K."/>
            <person name="Riege K."/>
            <person name="Sammeth M."/>
            <person name="Nowrousian M."/>
            <person name="Valiante V."/>
            <person name="Linde J."/>
            <person name="Jacobsen I.D."/>
            <person name="Marz M."/>
            <person name="Brakhage A.A."/>
            <person name="Gabaldon T."/>
            <person name="Bocker S."/>
            <person name="Voigt K."/>
        </authorList>
    </citation>
    <scope>NUCLEOTIDE SEQUENCE [LARGE SCALE GENOMIC DNA]</scope>
    <source>
        <strain evidence="12">FSU 9682</strain>
    </source>
</reference>
<keyword evidence="6" id="KW-0804">Transcription</keyword>
<dbReference type="GO" id="GO:0016586">
    <property type="term" value="C:RSC-type complex"/>
    <property type="evidence" value="ECO:0007669"/>
    <property type="project" value="InterPro"/>
</dbReference>
<dbReference type="InterPro" id="IPR037382">
    <property type="entry name" value="Rsc/polybromo"/>
</dbReference>
<dbReference type="PROSITE" id="PS50297">
    <property type="entry name" value="ANK_REP_REGION"/>
    <property type="match status" value="1"/>
</dbReference>
<dbReference type="Pfam" id="PF12796">
    <property type="entry name" value="Ank_2"/>
    <property type="match status" value="1"/>
</dbReference>
<dbReference type="Pfam" id="PF00439">
    <property type="entry name" value="Bromodomain"/>
    <property type="match status" value="2"/>
</dbReference>
<feature type="repeat" description="ANK" evidence="8">
    <location>
        <begin position="260"/>
        <end position="292"/>
    </location>
</feature>
<dbReference type="InterPro" id="IPR036427">
    <property type="entry name" value="Bromodomain-like_sf"/>
</dbReference>
<evidence type="ECO:0000313" key="12">
    <source>
        <dbReference type="EMBL" id="CDH58948.1"/>
    </source>
</evidence>
<keyword evidence="2" id="KW-0677">Repeat</keyword>
<evidence type="ECO:0000256" key="2">
    <source>
        <dbReference type="ARBA" id="ARBA00022737"/>
    </source>
</evidence>
<dbReference type="InterPro" id="IPR036770">
    <property type="entry name" value="Ankyrin_rpt-contain_sf"/>
</dbReference>
<dbReference type="GO" id="GO:0003682">
    <property type="term" value="F:chromatin binding"/>
    <property type="evidence" value="ECO:0007669"/>
    <property type="project" value="TreeGrafter"/>
</dbReference>
<evidence type="ECO:0000256" key="8">
    <source>
        <dbReference type="PROSITE-ProRule" id="PRU00023"/>
    </source>
</evidence>
<dbReference type="VEuPathDB" id="FungiDB:LCOR_09793.1"/>
<dbReference type="PROSITE" id="PS00633">
    <property type="entry name" value="BROMODOMAIN_1"/>
    <property type="match status" value="1"/>
</dbReference>
<name>A0A068S9A3_9FUNG</name>
<feature type="region of interest" description="Disordered" evidence="10">
    <location>
        <begin position="357"/>
        <end position="409"/>
    </location>
</feature>
<feature type="compositionally biased region" description="Polar residues" evidence="10">
    <location>
        <begin position="371"/>
        <end position="382"/>
    </location>
</feature>
<comment type="caution">
    <text evidence="12">The sequence shown here is derived from an EMBL/GenBank/DDBJ whole genome shotgun (WGS) entry which is preliminary data.</text>
</comment>
<dbReference type="SMART" id="SM00297">
    <property type="entry name" value="BROMO"/>
    <property type="match status" value="2"/>
</dbReference>
<feature type="compositionally biased region" description="Basic and acidic residues" evidence="10">
    <location>
        <begin position="187"/>
        <end position="201"/>
    </location>
</feature>